<keyword evidence="3" id="KW-0472">Membrane</keyword>
<dbReference type="AlphaFoldDB" id="A0A9X4M4D2"/>
<dbReference type="PANTHER" id="PTHR43343:SF3">
    <property type="entry name" value="PROTEASE DO-LIKE 8, CHLOROPLASTIC"/>
    <property type="match status" value="1"/>
</dbReference>
<organism evidence="5 6">
    <name type="scientific">Speluncibacter jeojiensis</name>
    <dbReference type="NCBI Taxonomy" id="2710754"/>
    <lineage>
        <taxon>Bacteria</taxon>
        <taxon>Bacillati</taxon>
        <taxon>Actinomycetota</taxon>
        <taxon>Actinomycetes</taxon>
        <taxon>Mycobacteriales</taxon>
        <taxon>Speluncibacteraceae</taxon>
        <taxon>Speluncibacter</taxon>
    </lineage>
</organism>
<sequence>MNKVTGQPSTSVLGHVLIGASVSAFALALGVAMFPVGHSTRTADLRLASDVHMLSAPMNPRAVASQVIPGLVDIDTVLGDQGAAAAGTGIVLSPNGEILTNNHVVEGATSIVVTDLGNGRRYTGTVVGYDRTQDVAVVQLQGASGLTTAPIGDSNGVVRGEQVVAIGNAGGAGTPSVAPGAVTDLGQAITATDDTGASSEQLTGLIQTNADVVPGDSGGPLVDPSARVVGMDTAASAGYQLQTPLGGFGVNVGPHEGFAIPIDQATSLARQIESGRASTTVHIGPTAFLGVEIAAPQQGAGAQVMGTVAGAPAARAGLPQGAVITAVDGHPIGSPTDLTNLMDTEHPGQPLQVTWILGNTTQVTTVVPAAGPVG</sequence>
<dbReference type="Gene3D" id="2.40.10.120">
    <property type="match status" value="1"/>
</dbReference>
<dbReference type="SMART" id="SM00228">
    <property type="entry name" value="PDZ"/>
    <property type="match status" value="1"/>
</dbReference>
<evidence type="ECO:0000256" key="3">
    <source>
        <dbReference type="SAM" id="Phobius"/>
    </source>
</evidence>
<evidence type="ECO:0000313" key="6">
    <source>
        <dbReference type="Proteomes" id="UP001152755"/>
    </source>
</evidence>
<dbReference type="InterPro" id="IPR001940">
    <property type="entry name" value="Peptidase_S1C"/>
</dbReference>
<dbReference type="InterPro" id="IPR051201">
    <property type="entry name" value="Chloro_Bact_Ser_Proteases"/>
</dbReference>
<dbReference type="PRINTS" id="PR00834">
    <property type="entry name" value="PROTEASES2C"/>
</dbReference>
<keyword evidence="3" id="KW-0812">Transmembrane</keyword>
<gene>
    <name evidence="5" type="ORF">NVS88_18770</name>
</gene>
<protein>
    <submittedName>
        <fullName evidence="5">S1C family serine protease</fullName>
    </submittedName>
</protein>
<dbReference type="Pfam" id="PF13365">
    <property type="entry name" value="Trypsin_2"/>
    <property type="match status" value="1"/>
</dbReference>
<feature type="domain" description="PDZ" evidence="4">
    <location>
        <begin position="287"/>
        <end position="359"/>
    </location>
</feature>
<comment type="caution">
    <text evidence="5">The sequence shown here is derived from an EMBL/GenBank/DDBJ whole genome shotgun (WGS) entry which is preliminary data.</text>
</comment>
<evidence type="ECO:0000259" key="4">
    <source>
        <dbReference type="SMART" id="SM00228"/>
    </source>
</evidence>
<dbReference type="Pfam" id="PF17820">
    <property type="entry name" value="PDZ_6"/>
    <property type="match status" value="1"/>
</dbReference>
<name>A0A9X4M4D2_9ACTN</name>
<dbReference type="InterPro" id="IPR009003">
    <property type="entry name" value="Peptidase_S1_PA"/>
</dbReference>
<keyword evidence="3" id="KW-1133">Transmembrane helix</keyword>
<proteinExistence type="predicted"/>
<dbReference type="Proteomes" id="UP001152755">
    <property type="component" value="Unassembled WGS sequence"/>
</dbReference>
<accession>A0A9X4M4D2</accession>
<evidence type="ECO:0000313" key="5">
    <source>
        <dbReference type="EMBL" id="MDG3016604.1"/>
    </source>
</evidence>
<dbReference type="SUPFAM" id="SSF50156">
    <property type="entry name" value="PDZ domain-like"/>
    <property type="match status" value="1"/>
</dbReference>
<feature type="transmembrane region" description="Helical" evidence="3">
    <location>
        <begin position="12"/>
        <end position="36"/>
    </location>
</feature>
<dbReference type="PANTHER" id="PTHR43343">
    <property type="entry name" value="PEPTIDASE S12"/>
    <property type="match status" value="1"/>
</dbReference>
<dbReference type="InterPro" id="IPR041489">
    <property type="entry name" value="PDZ_6"/>
</dbReference>
<reference evidence="5" key="1">
    <citation type="submission" date="2022-08" db="EMBL/GenBank/DDBJ databases">
        <title>Genome analysis of Corynebacteriales strain.</title>
        <authorList>
            <person name="Lee S.D."/>
        </authorList>
    </citation>
    <scope>NUCLEOTIDE SEQUENCE</scope>
    <source>
        <strain evidence="5">D3-21</strain>
    </source>
</reference>
<evidence type="ECO:0000256" key="1">
    <source>
        <dbReference type="ARBA" id="ARBA00022670"/>
    </source>
</evidence>
<keyword evidence="2" id="KW-0378">Hydrolase</keyword>
<dbReference type="GO" id="GO:0004252">
    <property type="term" value="F:serine-type endopeptidase activity"/>
    <property type="evidence" value="ECO:0007669"/>
    <property type="project" value="InterPro"/>
</dbReference>
<dbReference type="EMBL" id="JANRHA010000015">
    <property type="protein sequence ID" value="MDG3016604.1"/>
    <property type="molecule type" value="Genomic_DNA"/>
</dbReference>
<dbReference type="Gene3D" id="2.30.42.10">
    <property type="match status" value="1"/>
</dbReference>
<dbReference type="InterPro" id="IPR001478">
    <property type="entry name" value="PDZ"/>
</dbReference>
<dbReference type="GO" id="GO:0006508">
    <property type="term" value="P:proteolysis"/>
    <property type="evidence" value="ECO:0007669"/>
    <property type="project" value="UniProtKB-KW"/>
</dbReference>
<keyword evidence="6" id="KW-1185">Reference proteome</keyword>
<dbReference type="InterPro" id="IPR036034">
    <property type="entry name" value="PDZ_sf"/>
</dbReference>
<dbReference type="SUPFAM" id="SSF50494">
    <property type="entry name" value="Trypsin-like serine proteases"/>
    <property type="match status" value="1"/>
</dbReference>
<keyword evidence="1 5" id="KW-0645">Protease</keyword>
<evidence type="ECO:0000256" key="2">
    <source>
        <dbReference type="ARBA" id="ARBA00022801"/>
    </source>
</evidence>